<keyword evidence="3" id="KW-0489">Methyltransferase</keyword>
<evidence type="ECO:0000313" key="3">
    <source>
        <dbReference type="EMBL" id="GEC96337.1"/>
    </source>
</evidence>
<dbReference type="AlphaFoldDB" id="A0A4Y4CZ72"/>
<feature type="chain" id="PRO_5021218004" evidence="1">
    <location>
        <begin position="24"/>
        <end position="271"/>
    </location>
</feature>
<reference evidence="3 4" key="1">
    <citation type="submission" date="2019-06" db="EMBL/GenBank/DDBJ databases">
        <title>Whole genome shotgun sequence of Zoogloea ramigera NBRC 15342.</title>
        <authorList>
            <person name="Hosoyama A."/>
            <person name="Uohara A."/>
            <person name="Ohji S."/>
            <person name="Ichikawa N."/>
        </authorList>
    </citation>
    <scope>NUCLEOTIDE SEQUENCE [LARGE SCALE GENOMIC DNA]</scope>
    <source>
        <strain evidence="3 4">NBRC 15342</strain>
    </source>
</reference>
<protein>
    <submittedName>
        <fullName evidence="3">Methyltransferase</fullName>
    </submittedName>
</protein>
<dbReference type="OrthoDB" id="9801692at2"/>
<comment type="caution">
    <text evidence="3">The sequence shown here is derived from an EMBL/GenBank/DDBJ whole genome shotgun (WGS) entry which is preliminary data.</text>
</comment>
<dbReference type="InterPro" id="IPR029063">
    <property type="entry name" value="SAM-dependent_MTases_sf"/>
</dbReference>
<dbReference type="Proteomes" id="UP000318422">
    <property type="component" value="Unassembled WGS sequence"/>
</dbReference>
<keyword evidence="1" id="KW-0732">Signal</keyword>
<dbReference type="RefSeq" id="WP_141352546.1">
    <property type="nucleotide sequence ID" value="NZ_BJNV01000041.1"/>
</dbReference>
<evidence type="ECO:0000256" key="1">
    <source>
        <dbReference type="SAM" id="SignalP"/>
    </source>
</evidence>
<keyword evidence="3" id="KW-0808">Transferase</keyword>
<gene>
    <name evidence="3" type="ORF">ZRA01_24100</name>
</gene>
<feature type="domain" description="Methyltransferase type 11" evidence="2">
    <location>
        <begin position="137"/>
        <end position="177"/>
    </location>
</feature>
<dbReference type="InterPro" id="IPR013216">
    <property type="entry name" value="Methyltransf_11"/>
</dbReference>
<proteinExistence type="predicted"/>
<organism evidence="3 4">
    <name type="scientific">Zoogloea ramigera</name>
    <dbReference type="NCBI Taxonomy" id="350"/>
    <lineage>
        <taxon>Bacteria</taxon>
        <taxon>Pseudomonadati</taxon>
        <taxon>Pseudomonadota</taxon>
        <taxon>Betaproteobacteria</taxon>
        <taxon>Rhodocyclales</taxon>
        <taxon>Zoogloeaceae</taxon>
        <taxon>Zoogloea</taxon>
    </lineage>
</organism>
<feature type="signal peptide" evidence="1">
    <location>
        <begin position="1"/>
        <end position="23"/>
    </location>
</feature>
<accession>A0A4Y4CZ72</accession>
<dbReference type="Pfam" id="PF08241">
    <property type="entry name" value="Methyltransf_11"/>
    <property type="match status" value="1"/>
</dbReference>
<keyword evidence="4" id="KW-1185">Reference proteome</keyword>
<dbReference type="SUPFAM" id="SSF53335">
    <property type="entry name" value="S-adenosyl-L-methionine-dependent methyltransferases"/>
    <property type="match status" value="1"/>
</dbReference>
<dbReference type="GO" id="GO:0032259">
    <property type="term" value="P:methylation"/>
    <property type="evidence" value="ECO:0007669"/>
    <property type="project" value="UniProtKB-KW"/>
</dbReference>
<name>A0A4Y4CZ72_ZOORA</name>
<evidence type="ECO:0000259" key="2">
    <source>
        <dbReference type="Pfam" id="PF08241"/>
    </source>
</evidence>
<dbReference type="InterPro" id="IPR016980">
    <property type="entry name" value="S-AdoMet-dep_MeTrfase_Alr7345"/>
</dbReference>
<sequence length="271" mass="29864">MRSLKHLLLPALLCLPLLGPAHAADSTLQHWLDGTQRSEANRTRDAARKPAETLAFFGLQPGLTVIEIWPSVGAWWFEVLAPYLRDTGQYIAALHAGAHNPPAARAEHEAIEGRIARQPALYGKVRIAHSPGLPDSVAPDSADLLLTFMNLHNWITDGNADEVIQEFHRVLKPGGVLGVVDHRADPARPAAEQLKAGYLREDDVIALVEKAGFRLVARAEIAANPRDTKDHPQGVWTLPPSLRLKALDRERYLKIGESDKFTLKFVKIAPQ</sequence>
<dbReference type="EMBL" id="BJNV01000041">
    <property type="protein sequence ID" value="GEC96337.1"/>
    <property type="molecule type" value="Genomic_DNA"/>
</dbReference>
<dbReference type="PIRSF" id="PIRSF031679">
    <property type="entry name" value="Mtase_Alr7345_prd"/>
    <property type="match status" value="1"/>
</dbReference>
<dbReference type="Gene3D" id="3.40.50.150">
    <property type="entry name" value="Vaccinia Virus protein VP39"/>
    <property type="match status" value="1"/>
</dbReference>
<dbReference type="GO" id="GO:0008757">
    <property type="term" value="F:S-adenosylmethionine-dependent methyltransferase activity"/>
    <property type="evidence" value="ECO:0007669"/>
    <property type="project" value="InterPro"/>
</dbReference>
<evidence type="ECO:0000313" key="4">
    <source>
        <dbReference type="Proteomes" id="UP000318422"/>
    </source>
</evidence>